<comment type="caution">
    <text evidence="2">The sequence shown here is derived from an EMBL/GenBank/DDBJ whole genome shotgun (WGS) entry which is preliminary data.</text>
</comment>
<accession>A0ABD2PMZ6</accession>
<evidence type="ECO:0000256" key="1">
    <source>
        <dbReference type="SAM" id="Phobius"/>
    </source>
</evidence>
<proteinExistence type="predicted"/>
<feature type="non-terminal residue" evidence="2">
    <location>
        <position position="1"/>
    </location>
</feature>
<protein>
    <submittedName>
        <fullName evidence="2">Uncharacterized protein</fullName>
    </submittedName>
</protein>
<name>A0ABD2PMZ6_9PLAT</name>
<keyword evidence="1" id="KW-0472">Membrane</keyword>
<dbReference type="EMBL" id="JBJKFK010004574">
    <property type="protein sequence ID" value="KAL3308885.1"/>
    <property type="molecule type" value="Genomic_DNA"/>
</dbReference>
<feature type="non-terminal residue" evidence="2">
    <location>
        <position position="144"/>
    </location>
</feature>
<organism evidence="2 3">
    <name type="scientific">Cichlidogyrus casuarinus</name>
    <dbReference type="NCBI Taxonomy" id="1844966"/>
    <lineage>
        <taxon>Eukaryota</taxon>
        <taxon>Metazoa</taxon>
        <taxon>Spiralia</taxon>
        <taxon>Lophotrochozoa</taxon>
        <taxon>Platyhelminthes</taxon>
        <taxon>Monogenea</taxon>
        <taxon>Monopisthocotylea</taxon>
        <taxon>Dactylogyridea</taxon>
        <taxon>Ancyrocephalidae</taxon>
        <taxon>Cichlidogyrus</taxon>
    </lineage>
</organism>
<keyword evidence="1" id="KW-0812">Transmembrane</keyword>
<keyword evidence="3" id="KW-1185">Reference proteome</keyword>
<feature type="transmembrane region" description="Helical" evidence="1">
    <location>
        <begin position="97"/>
        <end position="121"/>
    </location>
</feature>
<sequence length="144" mass="16267">VNASLNAMISLTCNSHFDGNQCQKVHCPKKLMPQNSGWEECIGSKQFEDVLETFYKEYRRRQSNAAVPFHTDAESPATKSNQSLQKPSDDLFANRTFVMLVVTILTLIALVESTIIFIYILRSFKRKLVLLPTLTISPQVSGQK</sequence>
<evidence type="ECO:0000313" key="3">
    <source>
        <dbReference type="Proteomes" id="UP001626550"/>
    </source>
</evidence>
<evidence type="ECO:0000313" key="2">
    <source>
        <dbReference type="EMBL" id="KAL3308885.1"/>
    </source>
</evidence>
<keyword evidence="1" id="KW-1133">Transmembrane helix</keyword>
<gene>
    <name evidence="2" type="ORF">Ciccas_012577</name>
</gene>
<dbReference type="Proteomes" id="UP001626550">
    <property type="component" value="Unassembled WGS sequence"/>
</dbReference>
<reference evidence="2 3" key="1">
    <citation type="submission" date="2024-11" db="EMBL/GenBank/DDBJ databases">
        <title>Adaptive evolution of stress response genes in parasites aligns with host niche diversity.</title>
        <authorList>
            <person name="Hahn C."/>
            <person name="Resl P."/>
        </authorList>
    </citation>
    <scope>NUCLEOTIDE SEQUENCE [LARGE SCALE GENOMIC DNA]</scope>
    <source>
        <strain evidence="2">EGGRZ-B1_66</strain>
        <tissue evidence="2">Body</tissue>
    </source>
</reference>
<dbReference type="AlphaFoldDB" id="A0ABD2PMZ6"/>